<evidence type="ECO:0000256" key="2">
    <source>
        <dbReference type="ARBA" id="ARBA00022729"/>
    </source>
</evidence>
<dbReference type="SUPFAM" id="SSF56300">
    <property type="entry name" value="Metallo-dependent phosphatases"/>
    <property type="match status" value="1"/>
</dbReference>
<dbReference type="InterPro" id="IPR029052">
    <property type="entry name" value="Metallo-depent_PP-like"/>
</dbReference>
<evidence type="ECO:0000313" key="6">
    <source>
        <dbReference type="EMBL" id="QQO08112.1"/>
    </source>
</evidence>
<dbReference type="Pfam" id="PF02872">
    <property type="entry name" value="5_nucleotid_C"/>
    <property type="match status" value="1"/>
</dbReference>
<evidence type="ECO:0000256" key="3">
    <source>
        <dbReference type="RuleBase" id="RU362119"/>
    </source>
</evidence>
<keyword evidence="3" id="KW-0378">Hydrolase</keyword>
<dbReference type="SUPFAM" id="SSF55816">
    <property type="entry name" value="5'-nucleotidase (syn. UDP-sugar hydrolase), C-terminal domain"/>
    <property type="match status" value="1"/>
</dbReference>
<dbReference type="Gene3D" id="3.90.780.10">
    <property type="entry name" value="5'-Nucleotidase, C-terminal domain"/>
    <property type="match status" value="1"/>
</dbReference>
<feature type="domain" description="5'-Nucleotidase C-terminal" evidence="5">
    <location>
        <begin position="380"/>
        <end position="538"/>
    </location>
</feature>
<name>A0A7T7XKU5_9SPIR</name>
<evidence type="ECO:0000259" key="5">
    <source>
        <dbReference type="Pfam" id="PF02872"/>
    </source>
</evidence>
<dbReference type="PROSITE" id="PS51257">
    <property type="entry name" value="PROKAR_LIPOPROTEIN"/>
    <property type="match status" value="1"/>
</dbReference>
<comment type="similarity">
    <text evidence="1 3">Belongs to the 5'-nucleotidase family.</text>
</comment>
<keyword evidence="3" id="KW-0547">Nucleotide-binding</keyword>
<keyword evidence="2 3" id="KW-0732">Signal</keyword>
<dbReference type="RefSeq" id="WP_215625418.1">
    <property type="nucleotide sequence ID" value="NZ_CP067089.2"/>
</dbReference>
<dbReference type="EMBL" id="CP067089">
    <property type="protein sequence ID" value="QQO08112.1"/>
    <property type="molecule type" value="Genomic_DNA"/>
</dbReference>
<dbReference type="Pfam" id="PF00149">
    <property type="entry name" value="Metallophos"/>
    <property type="match status" value="1"/>
</dbReference>
<organism evidence="6 7">
    <name type="scientific">Breznakiella homolactica</name>
    <dbReference type="NCBI Taxonomy" id="2798577"/>
    <lineage>
        <taxon>Bacteria</taxon>
        <taxon>Pseudomonadati</taxon>
        <taxon>Spirochaetota</taxon>
        <taxon>Spirochaetia</taxon>
        <taxon>Spirochaetales</taxon>
        <taxon>Breznakiellaceae</taxon>
        <taxon>Breznakiella</taxon>
    </lineage>
</organism>
<dbReference type="PANTHER" id="PTHR11575:SF6">
    <property type="entry name" value="2',3'-CYCLIC-NUCLEOTIDE 2'-PHOSPHODIESTERASE_3'-NUCLEOTIDASE"/>
    <property type="match status" value="1"/>
</dbReference>
<sequence length="638" mass="69320">MIQGIKKYVALSAILGAVFFVAACSTAQGAADIPEGTKVSFQILFTSDTHGSFTNYNYATGRETVGGLTKAASIISREKAGFPGPTLVIDVGDTIQGNGTSYFINNKDFIPYPNVAAFEVIGYDAATLGNHEFNFGIEAMYQAFDGFTGEKLMANVTYNDGSYLKGFQPYHVFTMPQGLRVAVIGVVTPNIERWDQGNMRKDGLRAESASQAVRRTIDEIKRKNLADIFVLAAHMSTENEYGTEGSGALDVANMNPELAVIMGAHFHTIRGTQDKQVVLGNPGVKYAENKNAAASVGKVIITAVYENGQWVIPNKTGDYAGSGVQTDIISVTADTPQDPQVAAAVAKAHETVRRYVSETVVGYLTGGPLVPEPEIKGSYEGYLRDTALADLVNKVMMHFTGAEIAGGAPLDTNSNHQPGQITIAGVATIYKYDNNTLYKLRMTGDQVIKWMEYSYSYFTPTVNGTADHTKPAFNPATDLTISTGAIRDYNQDQFSGIKYEVDLTKPVGQRIRVLSMADGSPFSLTKEYIIACNDYRASTQLLNTSETGVFKPGEKIAQLIEADVQSPSGLTSMPDLIIEYIRMQPNQTITNDCDNNWRFVNLNWDPALRAKAVEAINSGRITTDFKSPVTKAQVEALR</sequence>
<dbReference type="InterPro" id="IPR036907">
    <property type="entry name" value="5'-Nucleotdase_C_sf"/>
</dbReference>
<dbReference type="PROSITE" id="PS00786">
    <property type="entry name" value="5_NUCLEOTIDASE_2"/>
    <property type="match status" value="1"/>
</dbReference>
<feature type="chain" id="PRO_5031603043" evidence="3">
    <location>
        <begin position="31"/>
        <end position="638"/>
    </location>
</feature>
<dbReference type="Proteomes" id="UP000595917">
    <property type="component" value="Chromosome"/>
</dbReference>
<dbReference type="PRINTS" id="PR01607">
    <property type="entry name" value="APYRASEFAMLY"/>
</dbReference>
<evidence type="ECO:0000256" key="1">
    <source>
        <dbReference type="ARBA" id="ARBA00006654"/>
    </source>
</evidence>
<dbReference type="InterPro" id="IPR006179">
    <property type="entry name" value="5_nucleotidase/apyrase"/>
</dbReference>
<evidence type="ECO:0000313" key="7">
    <source>
        <dbReference type="Proteomes" id="UP000595917"/>
    </source>
</evidence>
<dbReference type="KEGG" id="bhc:JFL75_14335"/>
<feature type="signal peptide" evidence="3">
    <location>
        <begin position="1"/>
        <end position="30"/>
    </location>
</feature>
<dbReference type="GO" id="GO:0016788">
    <property type="term" value="F:hydrolase activity, acting on ester bonds"/>
    <property type="evidence" value="ECO:0007669"/>
    <property type="project" value="InterPro"/>
</dbReference>
<keyword evidence="7" id="KW-1185">Reference proteome</keyword>
<evidence type="ECO:0000259" key="4">
    <source>
        <dbReference type="Pfam" id="PF00149"/>
    </source>
</evidence>
<protein>
    <submittedName>
        <fullName evidence="6">5'-nucleotidase C-terminal domain-containing protein</fullName>
    </submittedName>
</protein>
<dbReference type="InterPro" id="IPR008334">
    <property type="entry name" value="5'-Nucleotdase_C"/>
</dbReference>
<reference evidence="6" key="1">
    <citation type="submission" date="2021-01" db="EMBL/GenBank/DDBJ databases">
        <title>Description of Breznakiella homolactica.</title>
        <authorList>
            <person name="Song Y."/>
            <person name="Brune A."/>
        </authorList>
    </citation>
    <scope>NUCLEOTIDE SEQUENCE</scope>
    <source>
        <strain evidence="6">RmG30</strain>
    </source>
</reference>
<dbReference type="GO" id="GO:0030288">
    <property type="term" value="C:outer membrane-bounded periplasmic space"/>
    <property type="evidence" value="ECO:0007669"/>
    <property type="project" value="TreeGrafter"/>
</dbReference>
<dbReference type="AlphaFoldDB" id="A0A7T7XKU5"/>
<dbReference type="InterPro" id="IPR006146">
    <property type="entry name" value="5'-Nucleotdase_CS"/>
</dbReference>
<dbReference type="PANTHER" id="PTHR11575">
    <property type="entry name" value="5'-NUCLEOTIDASE-RELATED"/>
    <property type="match status" value="1"/>
</dbReference>
<dbReference type="GO" id="GO:0000166">
    <property type="term" value="F:nucleotide binding"/>
    <property type="evidence" value="ECO:0007669"/>
    <property type="project" value="UniProtKB-KW"/>
</dbReference>
<feature type="domain" description="Calcineurin-like phosphoesterase" evidence="4">
    <location>
        <begin position="42"/>
        <end position="267"/>
    </location>
</feature>
<gene>
    <name evidence="6" type="ORF">JFL75_14335</name>
</gene>
<dbReference type="GO" id="GO:0009166">
    <property type="term" value="P:nucleotide catabolic process"/>
    <property type="evidence" value="ECO:0007669"/>
    <property type="project" value="InterPro"/>
</dbReference>
<accession>A0A7T7XKU5</accession>
<dbReference type="Gene3D" id="3.60.21.10">
    <property type="match status" value="1"/>
</dbReference>
<dbReference type="GO" id="GO:0046872">
    <property type="term" value="F:metal ion binding"/>
    <property type="evidence" value="ECO:0007669"/>
    <property type="project" value="InterPro"/>
</dbReference>
<proteinExistence type="inferred from homology"/>
<dbReference type="InterPro" id="IPR004843">
    <property type="entry name" value="Calcineurin-like_PHP"/>
</dbReference>